<proteinExistence type="predicted"/>
<dbReference type="Proteomes" id="UP001050975">
    <property type="component" value="Unassembled WGS sequence"/>
</dbReference>
<dbReference type="Pfam" id="PF16277">
    <property type="entry name" value="DUF4926"/>
    <property type="match status" value="1"/>
</dbReference>
<sequence>MSKKIKIGEQVTLVENLPDLGLFRGQVGTVVQEYEPGVYDVEFRFLSGRDQLIVTTLRSGMLMPLHPVKR</sequence>
<evidence type="ECO:0000313" key="2">
    <source>
        <dbReference type="Proteomes" id="UP001050975"/>
    </source>
</evidence>
<accession>A0AAV3XBP9</accession>
<reference evidence="1" key="1">
    <citation type="submission" date="2019-10" db="EMBL/GenBank/DDBJ databases">
        <title>Draft genome sequece of Microseira wollei NIES-4236.</title>
        <authorList>
            <person name="Yamaguchi H."/>
            <person name="Suzuki S."/>
            <person name="Kawachi M."/>
        </authorList>
    </citation>
    <scope>NUCLEOTIDE SEQUENCE</scope>
    <source>
        <strain evidence="1">NIES-4236</strain>
    </source>
</reference>
<evidence type="ECO:0000313" key="1">
    <source>
        <dbReference type="EMBL" id="GET37829.1"/>
    </source>
</evidence>
<protein>
    <recommendedName>
        <fullName evidence="3">DUF4926 domain-containing protein</fullName>
    </recommendedName>
</protein>
<organism evidence="1 2">
    <name type="scientific">Microseira wollei NIES-4236</name>
    <dbReference type="NCBI Taxonomy" id="2530354"/>
    <lineage>
        <taxon>Bacteria</taxon>
        <taxon>Bacillati</taxon>
        <taxon>Cyanobacteriota</taxon>
        <taxon>Cyanophyceae</taxon>
        <taxon>Oscillatoriophycideae</taxon>
        <taxon>Aerosakkonematales</taxon>
        <taxon>Aerosakkonemataceae</taxon>
        <taxon>Microseira</taxon>
    </lineage>
</organism>
<name>A0AAV3XBP9_9CYAN</name>
<comment type="caution">
    <text evidence="1">The sequence shown here is derived from an EMBL/GenBank/DDBJ whole genome shotgun (WGS) entry which is preliminary data.</text>
</comment>
<keyword evidence="2" id="KW-1185">Reference proteome</keyword>
<dbReference type="RefSeq" id="WP_226579974.1">
    <property type="nucleotide sequence ID" value="NZ_BLAY01000034.1"/>
</dbReference>
<dbReference type="AlphaFoldDB" id="A0AAV3XBP9"/>
<evidence type="ECO:0008006" key="3">
    <source>
        <dbReference type="Google" id="ProtNLM"/>
    </source>
</evidence>
<dbReference type="InterPro" id="IPR032568">
    <property type="entry name" value="DUF4926"/>
</dbReference>
<gene>
    <name evidence="1" type="ORF">MiSe_25830</name>
</gene>
<dbReference type="EMBL" id="BLAY01000034">
    <property type="protein sequence ID" value="GET37829.1"/>
    <property type="molecule type" value="Genomic_DNA"/>
</dbReference>